<keyword evidence="2" id="KW-1133">Transmembrane helix</keyword>
<dbReference type="InterPro" id="IPR024751">
    <property type="entry name" value="VESA1"/>
</dbReference>
<reference evidence="3 4" key="1">
    <citation type="submission" date="2021-06" db="EMBL/GenBank/DDBJ databases">
        <title>Genome sequence of Babesia caballi.</title>
        <authorList>
            <person name="Yamagishi J."/>
            <person name="Kidaka T."/>
            <person name="Ochi A."/>
        </authorList>
    </citation>
    <scope>NUCLEOTIDE SEQUENCE [LARGE SCALE GENOMIC DNA]</scope>
    <source>
        <strain evidence="3">USDA-D6B2</strain>
    </source>
</reference>
<evidence type="ECO:0000313" key="4">
    <source>
        <dbReference type="Proteomes" id="UP001497744"/>
    </source>
</evidence>
<feature type="region of interest" description="Disordered" evidence="1">
    <location>
        <begin position="100"/>
        <end position="121"/>
    </location>
</feature>
<comment type="caution">
    <text evidence="3">The sequence shown here is derived from an EMBL/GenBank/DDBJ whole genome shotgun (WGS) entry which is preliminary data.</text>
</comment>
<evidence type="ECO:0000256" key="2">
    <source>
        <dbReference type="SAM" id="Phobius"/>
    </source>
</evidence>
<keyword evidence="2" id="KW-0812">Transmembrane</keyword>
<dbReference type="GeneID" id="94193383"/>
<gene>
    <name evidence="3" type="ORF">BcabD6B2_13350</name>
</gene>
<accession>A0AAV4LPM1</accession>
<sequence>MAAAKGKQLTDCPSNLKEAIDWILRVTGKDGGSSDQGNGADGLATAVNALIRTAGVDIKPNIEINKGLIDNLATGLAKFIGYGENQDKAKITGQAIAGVPMKNGKDKHNDGKPWTEEELTENRSSGKTTGYVYSYVPGKATWREDNKDLCAKIFLGCLPMIFSALSHLYWKCKQLHSQGGWEKMAFNGSGSGQNLKAFMVGQGYVADHLSTQTGKSITPLLENSYNFSTVIATVPKPSHPEFLNELDNSLKGVIGTGSSSITTELNGHSLSALFYVCRCYFTGKQIMRPVTERRPPTSIREMLYWLSGLQFSPHYSDLKEQIDAFIPHGSGLHVADSAILASSTGSSGDTLTRDQMKGFLLSSCLSAPGVLGAIQGNTADTENEPWLYSLFCNSEFKLNYPSSGTAILYAISQYSYALQFQLGFLFSMCATNVNKCGWQDCTYGKEINASGTSALQSHICQGLKCGGNSSCQHNGSSPDTSCKHNNYSQSDYCGKGSNGSPLQAFLTDNLKGFSLSQPSDPSSHLSTCSGHRCHVPMGFQSNHLRQNAGTGNYIYAAFYSFCGRPDTPLRQLSEKLGCLTKRTPRTLGDLFGFVWHLNGELFKTRPKMIDLIDKFDKAFGLSNDLSSKFTTDAYSVLSVLWNHIAKLNPGSSSSSATGFSISLEAMAPTIPFLYQLFMTEDSNSLPGTLFDLNQHCHKKAVNNNATVGNKPNQRLTVVTHNGNGCSDSPNDLWSLLQPVKPKPRPDKDTDPYKDCRDQNCGGYLSPLTHSAGSTYAPANASVYLSWLTYLTDDFHEWFQNLLVEFKNVDCSKMGCRSKVGGEEACTSHAPGTHGTTSGQCQCDSVVHCGGVLPVLYRHGFQFYSPYTLSGGSKGSDQTKRSCDKFHNALSNVLAEGAPLTKLLESIDEFLYLFRFYFFYNQSTLWTIYICVILYTFFFLLDTLRIRSHLHFPSSNSIAPISLLSTAKAPALKKFTKLVYFIP</sequence>
<keyword evidence="2" id="KW-0472">Membrane</keyword>
<dbReference type="Proteomes" id="UP001497744">
    <property type="component" value="Unassembled WGS sequence"/>
</dbReference>
<keyword evidence="4" id="KW-1185">Reference proteome</keyword>
<evidence type="ECO:0000256" key="1">
    <source>
        <dbReference type="SAM" id="MobiDB-lite"/>
    </source>
</evidence>
<proteinExistence type="predicted"/>
<dbReference type="AlphaFoldDB" id="A0AAV4LPM1"/>
<protein>
    <submittedName>
        <fullName evidence="3">Variant erythrocyte surface antigen-1 family protein</fullName>
    </submittedName>
</protein>
<dbReference type="Pfam" id="PF12785">
    <property type="entry name" value="VESA1_N"/>
    <property type="match status" value="1"/>
</dbReference>
<feature type="compositionally biased region" description="Basic and acidic residues" evidence="1">
    <location>
        <begin position="103"/>
        <end position="115"/>
    </location>
</feature>
<dbReference type="EMBL" id="BPLF01000001">
    <property type="protein sequence ID" value="GIX61900.1"/>
    <property type="molecule type" value="Genomic_DNA"/>
</dbReference>
<name>A0AAV4LPM1_BABCB</name>
<dbReference type="RefSeq" id="XP_067713971.1">
    <property type="nucleotide sequence ID" value="XM_067857870.1"/>
</dbReference>
<evidence type="ECO:0000313" key="3">
    <source>
        <dbReference type="EMBL" id="GIX61900.1"/>
    </source>
</evidence>
<organism evidence="3 4">
    <name type="scientific">Babesia caballi</name>
    <dbReference type="NCBI Taxonomy" id="5871"/>
    <lineage>
        <taxon>Eukaryota</taxon>
        <taxon>Sar</taxon>
        <taxon>Alveolata</taxon>
        <taxon>Apicomplexa</taxon>
        <taxon>Aconoidasida</taxon>
        <taxon>Piroplasmida</taxon>
        <taxon>Babesiidae</taxon>
        <taxon>Babesia</taxon>
    </lineage>
</organism>
<feature type="transmembrane region" description="Helical" evidence="2">
    <location>
        <begin position="922"/>
        <end position="940"/>
    </location>
</feature>